<organism evidence="2 3">
    <name type="scientific">Natronoglycomyces albus</name>
    <dbReference type="NCBI Taxonomy" id="2811108"/>
    <lineage>
        <taxon>Bacteria</taxon>
        <taxon>Bacillati</taxon>
        <taxon>Actinomycetota</taxon>
        <taxon>Actinomycetes</taxon>
        <taxon>Glycomycetales</taxon>
        <taxon>Glycomycetaceae</taxon>
        <taxon>Natronoglycomyces</taxon>
    </lineage>
</organism>
<dbReference type="InterPro" id="IPR001375">
    <property type="entry name" value="Peptidase_S9_cat"/>
</dbReference>
<reference evidence="2" key="1">
    <citation type="submission" date="2021-02" db="EMBL/GenBank/DDBJ databases">
        <title>Natronoglycomyces albus gen. nov., sp. nov, a haloalkaliphilic actinobacterium from a soda solonchak soil.</title>
        <authorList>
            <person name="Sorokin D.Y."/>
            <person name="Khijniak T.V."/>
            <person name="Zakharycheva A.P."/>
            <person name="Boueva O.V."/>
            <person name="Ariskina E.V."/>
            <person name="Hahnke R.L."/>
            <person name="Bunk B."/>
            <person name="Sproer C."/>
            <person name="Schumann P."/>
            <person name="Evtushenko L.I."/>
            <person name="Kublanov I.V."/>
        </authorList>
    </citation>
    <scope>NUCLEOTIDE SEQUENCE</scope>
    <source>
        <strain evidence="2">DSM 106290</strain>
    </source>
</reference>
<dbReference type="GO" id="GO:0008236">
    <property type="term" value="F:serine-type peptidase activity"/>
    <property type="evidence" value="ECO:0007669"/>
    <property type="project" value="InterPro"/>
</dbReference>
<evidence type="ECO:0000313" key="2">
    <source>
        <dbReference type="EMBL" id="QSB06520.1"/>
    </source>
</evidence>
<dbReference type="InterPro" id="IPR050585">
    <property type="entry name" value="Xaa-Pro_dipeptidyl-ppase/CocE"/>
</dbReference>
<dbReference type="Proteomes" id="UP000662939">
    <property type="component" value="Chromosome"/>
</dbReference>
<dbReference type="Gene3D" id="2.120.10.30">
    <property type="entry name" value="TolB, C-terminal domain"/>
    <property type="match status" value="1"/>
</dbReference>
<dbReference type="Pfam" id="PF00326">
    <property type="entry name" value="Peptidase_S9"/>
    <property type="match status" value="1"/>
</dbReference>
<dbReference type="InterPro" id="IPR029058">
    <property type="entry name" value="AB_hydrolase_fold"/>
</dbReference>
<sequence length="515" mass="55509">MLDQQVYFVSADDGQIWEASAGRQVTSSSQPYAGISPFEGGLIAVRGSKDGDELTWIDVESGAATVLHRYDFISSPVATGSMIAWTQWPENTMPWNHCEVWVSVVNPDMSLGTPHRVAGGPGESAIQPQWSPDGDLYLMSDRSDRWNLYRQGESEAVAALDLDCSPAPWEMNYSSYTFLNNNRIALIGRHGPRVHLLVVDETGSVREIDTAYTSIKPYLTTLGDRIALIGSSATVAQEMALVNPDEPSEAQVVHRPGTFNDPAGTRSHPQLIEIESDGQPITTIVHPASSSEHGSPAPMIIRAHPGPTHGSELRIDAEVMFFTAQGFTVVDVDYRGSTGYGRQFRLSLNGAWGIKDVTDCENAARHFIDVGQSCEGAVFISGASAGGFTALKAATKGGSPFAGAVAKSAIVNPDAWAAVTPRFHRPNALALTHEGAAVDPSQIGIPVALIHAQDDYVVPINDIEKLAATLTAKNRRHTFAPLDSGGHYLSDPLIRAKALRTELEFYKQILTEPTP</sequence>
<evidence type="ECO:0000313" key="3">
    <source>
        <dbReference type="Proteomes" id="UP000662939"/>
    </source>
</evidence>
<dbReference type="KEGG" id="nav:JQS30_06345"/>
<keyword evidence="3" id="KW-1185">Reference proteome</keyword>
<gene>
    <name evidence="2" type="ORF">JQS30_06345</name>
</gene>
<evidence type="ECO:0000259" key="1">
    <source>
        <dbReference type="Pfam" id="PF00326"/>
    </source>
</evidence>
<dbReference type="GO" id="GO:0006508">
    <property type="term" value="P:proteolysis"/>
    <property type="evidence" value="ECO:0007669"/>
    <property type="project" value="InterPro"/>
</dbReference>
<dbReference type="PANTHER" id="PTHR43056">
    <property type="entry name" value="PEPTIDASE S9 PROLYL OLIGOPEPTIDASE"/>
    <property type="match status" value="1"/>
</dbReference>
<dbReference type="SUPFAM" id="SSF53474">
    <property type="entry name" value="alpha/beta-Hydrolases"/>
    <property type="match status" value="1"/>
</dbReference>
<dbReference type="SUPFAM" id="SSF69322">
    <property type="entry name" value="Tricorn protease domain 2"/>
    <property type="match status" value="1"/>
</dbReference>
<dbReference type="AlphaFoldDB" id="A0A895XWB7"/>
<dbReference type="RefSeq" id="WP_213172531.1">
    <property type="nucleotide sequence ID" value="NZ_CP070496.1"/>
</dbReference>
<accession>A0A895XWB7</accession>
<dbReference type="PANTHER" id="PTHR43056:SF5">
    <property type="entry name" value="PEPTIDASE S9 PROLYL OLIGOPEPTIDASE CATALYTIC DOMAIN-CONTAINING PROTEIN"/>
    <property type="match status" value="1"/>
</dbReference>
<dbReference type="Gene3D" id="3.40.50.1820">
    <property type="entry name" value="alpha/beta hydrolase"/>
    <property type="match status" value="1"/>
</dbReference>
<protein>
    <submittedName>
        <fullName evidence="2">S9 family peptidase</fullName>
    </submittedName>
</protein>
<proteinExistence type="predicted"/>
<dbReference type="InterPro" id="IPR011042">
    <property type="entry name" value="6-blade_b-propeller_TolB-like"/>
</dbReference>
<dbReference type="EMBL" id="CP070496">
    <property type="protein sequence ID" value="QSB06520.1"/>
    <property type="molecule type" value="Genomic_DNA"/>
</dbReference>
<feature type="domain" description="Peptidase S9 prolyl oligopeptidase catalytic" evidence="1">
    <location>
        <begin position="316"/>
        <end position="510"/>
    </location>
</feature>
<name>A0A895XWB7_9ACTN</name>